<geneLocation type="plasmid" evidence="1">
    <name>pCGR1</name>
</geneLocation>
<sequence length="116" mass="13761">MDTDLAQQIVEELGMFVRQFYVPSDPAQYMRLVAQWEKSLNMGKKYPPHIYLDAISSWLSEATHKTFPPYPGDILEHCRKVMDRIGDDPIEGPKMKKWWEDRRMARIEWMVGEDNE</sequence>
<dbReference type="EMBL" id="AP009045">
    <property type="protein sequence ID" value="BAF56040.1"/>
    <property type="molecule type" value="Genomic_DNA"/>
</dbReference>
<dbReference type="Proteomes" id="UP000006698">
    <property type="component" value="Plasmid pCGR1"/>
</dbReference>
<accession>A0AB72VEL1</accession>
<reference evidence="1" key="1">
    <citation type="journal article" date="2007" name="Microbiology">
        <title>Comparative analysis of the Corynebacterium glutamicum group and complete genome sequence of strain R.</title>
        <authorList>
            <person name="Yukawa H."/>
            <person name="Omumasaba C.A."/>
            <person name="Nonaka H."/>
            <person name="Kos P."/>
            <person name="Okai N."/>
            <person name="Suzuki N."/>
            <person name="Suda M."/>
            <person name="Tsuge Y."/>
            <person name="Watanabe J."/>
            <person name="Ikeda Y."/>
            <person name="Vertes A.A."/>
            <person name="Inui M."/>
        </authorList>
    </citation>
    <scope>NUCLEOTIDE SEQUENCE</scope>
    <source>
        <strain evidence="1">R</strain>
        <plasmid evidence="1">pCGR1</plasmid>
    </source>
</reference>
<name>A0AB72VEL1_CORGB</name>
<proteinExistence type="predicted"/>
<evidence type="ECO:0000313" key="1">
    <source>
        <dbReference type="EMBL" id="BAF56040.1"/>
    </source>
</evidence>
<gene>
    <name evidence="1" type="ordered locus">cgR_p0027</name>
</gene>
<dbReference type="KEGG" id="cgt:cgR_p0027"/>
<dbReference type="AlphaFoldDB" id="A0AB72VEL1"/>
<protein>
    <submittedName>
        <fullName evidence="1">Uncharacterized protein</fullName>
    </submittedName>
</protein>
<organism evidence="1">
    <name type="scientific">Corynebacterium glutamicum (strain R)</name>
    <dbReference type="NCBI Taxonomy" id="340322"/>
    <lineage>
        <taxon>Bacteria</taxon>
        <taxon>Bacillati</taxon>
        <taxon>Actinomycetota</taxon>
        <taxon>Actinomycetes</taxon>
        <taxon>Mycobacteriales</taxon>
        <taxon>Corynebacteriaceae</taxon>
        <taxon>Corynebacterium</taxon>
    </lineage>
</organism>
<keyword evidence="1" id="KW-0614">Plasmid</keyword>